<evidence type="ECO:0000256" key="6">
    <source>
        <dbReference type="SAM" id="SignalP"/>
    </source>
</evidence>
<comment type="subcellular location">
    <subcellularLocation>
        <location evidence="1 5">Periplasm</location>
    </subcellularLocation>
</comment>
<dbReference type="PANTHER" id="PTHR30222">
    <property type="entry name" value="SPERMIDINE/PUTRESCINE-BINDING PERIPLASMIC PROTEIN"/>
    <property type="match status" value="1"/>
</dbReference>
<keyword evidence="4 5" id="KW-0574">Periplasm</keyword>
<feature type="signal peptide" evidence="6">
    <location>
        <begin position="1"/>
        <end position="25"/>
    </location>
</feature>
<keyword evidence="8" id="KW-1185">Reference proteome</keyword>
<accession>A0A839IT70</accession>
<dbReference type="Pfam" id="PF13416">
    <property type="entry name" value="SBP_bac_8"/>
    <property type="match status" value="1"/>
</dbReference>
<proteinExistence type="inferred from homology"/>
<comment type="similarity">
    <text evidence="5">Belongs to the bacterial solute-binding protein PotD/PotF family.</text>
</comment>
<dbReference type="Gene3D" id="3.40.190.10">
    <property type="entry name" value="Periplasmic binding protein-like II"/>
    <property type="match status" value="2"/>
</dbReference>
<dbReference type="GO" id="GO:0015846">
    <property type="term" value="P:polyamine transport"/>
    <property type="evidence" value="ECO:0007669"/>
    <property type="project" value="InterPro"/>
</dbReference>
<evidence type="ECO:0000256" key="4">
    <source>
        <dbReference type="ARBA" id="ARBA00022764"/>
    </source>
</evidence>
<evidence type="ECO:0000256" key="2">
    <source>
        <dbReference type="ARBA" id="ARBA00022448"/>
    </source>
</evidence>
<dbReference type="InterPro" id="IPR006059">
    <property type="entry name" value="SBP"/>
</dbReference>
<dbReference type="SUPFAM" id="SSF53850">
    <property type="entry name" value="Periplasmic binding protein-like II"/>
    <property type="match status" value="1"/>
</dbReference>
<keyword evidence="2 5" id="KW-0813">Transport</keyword>
<dbReference type="PRINTS" id="PR00909">
    <property type="entry name" value="SPERMDNBNDNG"/>
</dbReference>
<evidence type="ECO:0000313" key="7">
    <source>
        <dbReference type="EMBL" id="MBB1487880.1"/>
    </source>
</evidence>
<dbReference type="EMBL" id="JACJFM010000020">
    <property type="protein sequence ID" value="MBB1487880.1"/>
    <property type="molecule type" value="Genomic_DNA"/>
</dbReference>
<feature type="chain" id="PRO_5032941572" description="Putrescine-binding periplasmic protein" evidence="6">
    <location>
        <begin position="26"/>
        <end position="369"/>
    </location>
</feature>
<keyword evidence="3 6" id="KW-0732">Signal</keyword>
<dbReference type="GO" id="GO:0019808">
    <property type="term" value="F:polyamine binding"/>
    <property type="evidence" value="ECO:0007669"/>
    <property type="project" value="InterPro"/>
</dbReference>
<reference evidence="7 8" key="1">
    <citation type="submission" date="2020-08" db="EMBL/GenBank/DDBJ databases">
        <title>Oceanospirillum sp. nov. isolated from marine sediment.</title>
        <authorList>
            <person name="Ji X."/>
        </authorList>
    </citation>
    <scope>NUCLEOTIDE SEQUENCE [LARGE SCALE GENOMIC DNA]</scope>
    <source>
        <strain evidence="7 8">D5</strain>
    </source>
</reference>
<dbReference type="InterPro" id="IPR001188">
    <property type="entry name" value="Sperm_putr-bd"/>
</dbReference>
<evidence type="ECO:0000256" key="5">
    <source>
        <dbReference type="PIRNR" id="PIRNR019574"/>
    </source>
</evidence>
<evidence type="ECO:0000256" key="1">
    <source>
        <dbReference type="ARBA" id="ARBA00004418"/>
    </source>
</evidence>
<evidence type="ECO:0000313" key="8">
    <source>
        <dbReference type="Proteomes" id="UP000565262"/>
    </source>
</evidence>
<evidence type="ECO:0000256" key="3">
    <source>
        <dbReference type="ARBA" id="ARBA00022729"/>
    </source>
</evidence>
<dbReference type="Proteomes" id="UP000565262">
    <property type="component" value="Unassembled WGS sequence"/>
</dbReference>
<name>A0A839IT70_9GAMM</name>
<organism evidence="7 8">
    <name type="scientific">Oceanospirillum sediminis</name>
    <dbReference type="NCBI Taxonomy" id="2760088"/>
    <lineage>
        <taxon>Bacteria</taxon>
        <taxon>Pseudomonadati</taxon>
        <taxon>Pseudomonadota</taxon>
        <taxon>Gammaproteobacteria</taxon>
        <taxon>Oceanospirillales</taxon>
        <taxon>Oceanospirillaceae</taxon>
        <taxon>Oceanospirillum</taxon>
    </lineage>
</organism>
<protein>
    <recommendedName>
        <fullName evidence="5">Putrescine-binding periplasmic protein</fullName>
    </recommendedName>
</protein>
<dbReference type="CDD" id="cd13659">
    <property type="entry name" value="PBP2_PotF"/>
    <property type="match status" value="1"/>
</dbReference>
<sequence length="369" mass="41066">MSSHLKKLAATAALSMAAWAPASWAQEILNFYNWSDYIGEDTIARFEKETGIKVNYDVYDSNETLEAKLLAGNTGYDLVVPTSHFMSLQIKAGIFRKLDKALLPNLKNMDPELMAMLENKDPGNQYGVPYLWGTTGIGYNPELVAEVLGDNAPLNSWDLVFNPENMKKLAECGVTFLDSSDEMFPFALIYNGEDPNARGRQHFKSNSPATKTLKAVRPYIKQFTSSQYTNDLANGDICVAVGFSGDIFQASARAEEAGNGVEVVYSIPKEGSEMWFDMLLIPADAKNAENAHKFINYLMRPEVIAEITDYVWYANPNPASTALINPEIANDPAIYPAQSVRDNLFISMEENPKVAKIRNRTWTEIKAGR</sequence>
<dbReference type="GO" id="GO:0042597">
    <property type="term" value="C:periplasmic space"/>
    <property type="evidence" value="ECO:0007669"/>
    <property type="project" value="UniProtKB-SubCell"/>
</dbReference>
<dbReference type="PIRSF" id="PIRSF019574">
    <property type="entry name" value="Periplasmic_polyamine_BP"/>
    <property type="match status" value="1"/>
</dbReference>
<dbReference type="AlphaFoldDB" id="A0A839IT70"/>
<dbReference type="PANTHER" id="PTHR30222:SF12">
    <property type="entry name" value="NORSPERMIDINE SENSOR"/>
    <property type="match status" value="1"/>
</dbReference>
<comment type="function">
    <text evidence="5">Required for the activity of the bacterial periplasmic transport system of putrescine.</text>
</comment>
<comment type="caution">
    <text evidence="7">The sequence shown here is derived from an EMBL/GenBank/DDBJ whole genome shotgun (WGS) entry which is preliminary data.</text>
</comment>
<gene>
    <name evidence="7" type="ORF">H4O21_14840</name>
</gene>